<protein>
    <recommendedName>
        <fullName evidence="4">Glycosyltransferase RgtA/B/C/D-like domain-containing protein</fullName>
    </recommendedName>
</protein>
<feature type="transmembrane region" description="Helical" evidence="1">
    <location>
        <begin position="456"/>
        <end position="475"/>
    </location>
</feature>
<keyword evidence="1" id="KW-0812">Transmembrane</keyword>
<accession>A0A5M9ISA8</accession>
<dbReference type="EMBL" id="VTFH01000002">
    <property type="protein sequence ID" value="KAA8559040.1"/>
    <property type="molecule type" value="Genomic_DNA"/>
</dbReference>
<organism evidence="2 3">
    <name type="scientific">Pseudomonas extremaustralis</name>
    <dbReference type="NCBI Taxonomy" id="359110"/>
    <lineage>
        <taxon>Bacteria</taxon>
        <taxon>Pseudomonadati</taxon>
        <taxon>Pseudomonadota</taxon>
        <taxon>Gammaproteobacteria</taxon>
        <taxon>Pseudomonadales</taxon>
        <taxon>Pseudomonadaceae</taxon>
        <taxon>Pseudomonas</taxon>
    </lineage>
</organism>
<reference evidence="2 3" key="1">
    <citation type="journal article" date="2018" name="Plant Biotechnol. Rep.">
        <title>Diversity and antifungal activity of endophytic bacteria associated with Panax ginseng seedlings.</title>
        <authorList>
            <person name="Park J.M."/>
            <person name="Hong C.E."/>
            <person name="Jo S.H."/>
        </authorList>
    </citation>
    <scope>NUCLEOTIDE SEQUENCE [LARGE SCALE GENOMIC DNA]</scope>
    <source>
        <strain evidence="2 3">PgKB38</strain>
    </source>
</reference>
<feature type="transmembrane region" description="Helical" evidence="1">
    <location>
        <begin position="225"/>
        <end position="244"/>
    </location>
</feature>
<feature type="transmembrane region" description="Helical" evidence="1">
    <location>
        <begin position="33"/>
        <end position="50"/>
    </location>
</feature>
<name>A0A5M9ISA8_9PSED</name>
<dbReference type="AlphaFoldDB" id="A0A5M9ISA8"/>
<dbReference type="RefSeq" id="WP_150296084.1">
    <property type="nucleotide sequence ID" value="NZ_VTFH01000002.1"/>
</dbReference>
<feature type="transmembrane region" description="Helical" evidence="1">
    <location>
        <begin position="429"/>
        <end position="450"/>
    </location>
</feature>
<sequence>MPVTDVKPQQANVSVETRWAGFVSMDSGRASRLIVLITFVLACSAIALHVPGQISMDTSIQLYEASIGQSLSWNPPFMSALFRWLGGGEFGTSMIVLINSVLLYGAFAVVAITLLQVRASQGEGRIATWRAALALLLILNPIVFIYVGIVWKDVLFASFLTAACAFAIAASIGSLFRRYICVVFSILLLAAGYHTRQHGMFMAPILLCVPILASWSFMPNRRVQCALVVFTLFVVSVAGLQHQVNSSIKGADDRASSVGFRGIMQYDIAGIISDSKRPYAEFATPISAEQYAAIQSAYSPVRVDYLGLNPVVGEWLAGMPGATLPHAWWEMIKQNPVAYFQHKVTAYATLLGLRGIEGTLPVHVGIEGNKAYLESVGIKTGTNSRSQKVFDFAVKFFNWPIYCHAFWLFALFALAFVGARATLPKPFKAMGGVIALATLTFYGAFLPTTLASDFRYLFGAIPLIMVLGLILLLGAGERKAV</sequence>
<feature type="transmembrane region" description="Helical" evidence="1">
    <location>
        <begin position="155"/>
        <end position="172"/>
    </location>
</feature>
<feature type="transmembrane region" description="Helical" evidence="1">
    <location>
        <begin position="399"/>
        <end position="417"/>
    </location>
</feature>
<evidence type="ECO:0000256" key="1">
    <source>
        <dbReference type="SAM" id="Phobius"/>
    </source>
</evidence>
<feature type="transmembrane region" description="Helical" evidence="1">
    <location>
        <begin position="94"/>
        <end position="115"/>
    </location>
</feature>
<feature type="transmembrane region" description="Helical" evidence="1">
    <location>
        <begin position="127"/>
        <end position="149"/>
    </location>
</feature>
<evidence type="ECO:0000313" key="2">
    <source>
        <dbReference type="EMBL" id="KAA8559040.1"/>
    </source>
</evidence>
<feature type="transmembrane region" description="Helical" evidence="1">
    <location>
        <begin position="179"/>
        <end position="195"/>
    </location>
</feature>
<proteinExistence type="predicted"/>
<keyword evidence="1" id="KW-0472">Membrane</keyword>
<gene>
    <name evidence="2" type="ORF">FX985_05408</name>
</gene>
<comment type="caution">
    <text evidence="2">The sequence shown here is derived from an EMBL/GenBank/DDBJ whole genome shotgun (WGS) entry which is preliminary data.</text>
</comment>
<keyword evidence="1" id="KW-1133">Transmembrane helix</keyword>
<evidence type="ECO:0008006" key="4">
    <source>
        <dbReference type="Google" id="ProtNLM"/>
    </source>
</evidence>
<dbReference type="Proteomes" id="UP000323425">
    <property type="component" value="Unassembled WGS sequence"/>
</dbReference>
<feature type="transmembrane region" description="Helical" evidence="1">
    <location>
        <begin position="201"/>
        <end position="218"/>
    </location>
</feature>
<evidence type="ECO:0000313" key="3">
    <source>
        <dbReference type="Proteomes" id="UP000323425"/>
    </source>
</evidence>